<dbReference type="EMBL" id="JAGZFP010000003">
    <property type="protein sequence ID" value="MBS5357934.1"/>
    <property type="molecule type" value="Genomic_DNA"/>
</dbReference>
<keyword evidence="10 11" id="KW-0472">Membrane</keyword>
<dbReference type="InterPro" id="IPR050398">
    <property type="entry name" value="HssS/ArlS-like"/>
</dbReference>
<comment type="subcellular location">
    <subcellularLocation>
        <location evidence="2">Membrane</location>
        <topology evidence="2">Multi-pass membrane protein</topology>
    </subcellularLocation>
</comment>
<dbReference type="InterPro" id="IPR008358">
    <property type="entry name" value="Sig_transdc_His_kin/Pase_MprB"/>
</dbReference>
<evidence type="ECO:0000259" key="12">
    <source>
        <dbReference type="PROSITE" id="PS50109"/>
    </source>
</evidence>
<name>A0A414CLR5_STRPA</name>
<dbReference type="Gene3D" id="1.10.287.130">
    <property type="match status" value="1"/>
</dbReference>
<feature type="transmembrane region" description="Helical" evidence="11">
    <location>
        <begin position="18"/>
        <end position="39"/>
    </location>
</feature>
<organism evidence="14 15">
    <name type="scientific">Streptococcus parasanguinis</name>
    <dbReference type="NCBI Taxonomy" id="1318"/>
    <lineage>
        <taxon>Bacteria</taxon>
        <taxon>Bacillati</taxon>
        <taxon>Bacillota</taxon>
        <taxon>Bacilli</taxon>
        <taxon>Lactobacillales</taxon>
        <taxon>Streptococcaceae</taxon>
        <taxon>Streptococcus</taxon>
    </lineage>
</organism>
<accession>A0A414CLR5</accession>
<dbReference type="InterPro" id="IPR036097">
    <property type="entry name" value="HisK_dim/P_sf"/>
</dbReference>
<keyword evidence="7 14" id="KW-0418">Kinase</keyword>
<dbReference type="SMART" id="SM00388">
    <property type="entry name" value="HisKA"/>
    <property type="match status" value="1"/>
</dbReference>
<keyword evidence="9" id="KW-0902">Two-component regulatory system</keyword>
<dbReference type="InterPro" id="IPR005467">
    <property type="entry name" value="His_kinase_dom"/>
</dbReference>
<proteinExistence type="predicted"/>
<gene>
    <name evidence="14" type="ORF">DW820_01665</name>
    <name evidence="13" type="ORF">KHX87_02335</name>
</gene>
<evidence type="ECO:0000256" key="6">
    <source>
        <dbReference type="ARBA" id="ARBA00022692"/>
    </source>
</evidence>
<dbReference type="PROSITE" id="PS50109">
    <property type="entry name" value="HIS_KIN"/>
    <property type="match status" value="1"/>
</dbReference>
<dbReference type="AlphaFoldDB" id="A0A414CLR5"/>
<dbReference type="EMBL" id="QSIO01000001">
    <property type="protein sequence ID" value="RHC95862.1"/>
    <property type="molecule type" value="Genomic_DNA"/>
</dbReference>
<evidence type="ECO:0000256" key="9">
    <source>
        <dbReference type="ARBA" id="ARBA00023012"/>
    </source>
</evidence>
<protein>
    <recommendedName>
        <fullName evidence="3">histidine kinase</fullName>
        <ecNumber evidence="3">2.7.13.3</ecNumber>
    </recommendedName>
</protein>
<reference evidence="13" key="2">
    <citation type="submission" date="2021-02" db="EMBL/GenBank/DDBJ databases">
        <title>Infant gut strain persistence is associated with maternal origin, phylogeny, and functional potential including surface adhesion and iron acquisition.</title>
        <authorList>
            <person name="Lou Y.C."/>
        </authorList>
    </citation>
    <scope>NUCLEOTIDE SEQUENCE</scope>
    <source>
        <strain evidence="13">L3_098_011G1_dasL3_098_011G1_concoct_7</strain>
    </source>
</reference>
<evidence type="ECO:0000313" key="15">
    <source>
        <dbReference type="Proteomes" id="UP000285773"/>
    </source>
</evidence>
<comment type="catalytic activity">
    <reaction evidence="1">
        <text>ATP + protein L-histidine = ADP + protein N-phospho-L-histidine.</text>
        <dbReference type="EC" id="2.7.13.3"/>
    </reaction>
</comment>
<dbReference type="Pfam" id="PF02518">
    <property type="entry name" value="HATPase_c"/>
    <property type="match status" value="1"/>
</dbReference>
<dbReference type="PANTHER" id="PTHR45528">
    <property type="entry name" value="SENSOR HISTIDINE KINASE CPXA"/>
    <property type="match status" value="1"/>
</dbReference>
<dbReference type="PRINTS" id="PR01780">
    <property type="entry name" value="LANTIREGPROT"/>
</dbReference>
<dbReference type="InterPro" id="IPR003661">
    <property type="entry name" value="HisK_dim/P_dom"/>
</dbReference>
<feature type="transmembrane region" description="Helical" evidence="11">
    <location>
        <begin position="59"/>
        <end position="78"/>
    </location>
</feature>
<keyword evidence="6 11" id="KW-0812">Transmembrane</keyword>
<reference evidence="14 15" key="1">
    <citation type="submission" date="2018-08" db="EMBL/GenBank/DDBJ databases">
        <title>A genome reference for cultivated species of the human gut microbiota.</title>
        <authorList>
            <person name="Zou Y."/>
            <person name="Xue W."/>
            <person name="Luo G."/>
        </authorList>
    </citation>
    <scope>NUCLEOTIDE SEQUENCE [LARGE SCALE GENOMIC DNA]</scope>
    <source>
        <strain evidence="14 15">AM33-3BH</strain>
    </source>
</reference>
<dbReference type="SUPFAM" id="SSF47384">
    <property type="entry name" value="Homodimeric domain of signal transducing histidine kinase"/>
    <property type="match status" value="1"/>
</dbReference>
<dbReference type="GO" id="GO:0000155">
    <property type="term" value="F:phosphorelay sensor kinase activity"/>
    <property type="evidence" value="ECO:0007669"/>
    <property type="project" value="InterPro"/>
</dbReference>
<evidence type="ECO:0000256" key="2">
    <source>
        <dbReference type="ARBA" id="ARBA00004141"/>
    </source>
</evidence>
<evidence type="ECO:0000313" key="14">
    <source>
        <dbReference type="EMBL" id="RHC95862.1"/>
    </source>
</evidence>
<evidence type="ECO:0000256" key="11">
    <source>
        <dbReference type="SAM" id="Phobius"/>
    </source>
</evidence>
<dbReference type="RefSeq" id="WP_003001732.1">
    <property type="nucleotide sequence ID" value="NZ_JAQMJX010000003.1"/>
</dbReference>
<dbReference type="Proteomes" id="UP000709219">
    <property type="component" value="Unassembled WGS sequence"/>
</dbReference>
<dbReference type="InterPro" id="IPR003594">
    <property type="entry name" value="HATPase_dom"/>
</dbReference>
<comment type="caution">
    <text evidence="14">The sequence shown here is derived from an EMBL/GenBank/DDBJ whole genome shotgun (WGS) entry which is preliminary data.</text>
</comment>
<sequence length="358" mass="41849">MEKELTIKQLIKRTYLKIIWQFLLCLILFYIVPALLSSVSGINEKNVNRFALFFSVSSWIYLCIILIFIIVINIRQLLTKIQKEMNMVYHSGLYFTKNEHHHLQIKEFIETNDLIEKMQSDIKNRIQNEKDQKKELMFQVSSAAHDLRSPLTVIRGNAEFLQSTEQTPQTMECLKDLEQASIQLNDYFNHFIQYSKTFYDHDIQLENISIQQLTHQLKEHITPLLPRSTQFVFSNTVTPSTQIAIHSNLFFRAITNIINNAIQHQKENDAKIQLTMSQENNRLVLTIWNNQSTFSKNVLHHAGNLFYKEDQARTPSQESHFGLGLSFVKRVMKLHNGTMHLENIHNGAQVKLIIPIII</sequence>
<keyword evidence="8 11" id="KW-1133">Transmembrane helix</keyword>
<evidence type="ECO:0000256" key="3">
    <source>
        <dbReference type="ARBA" id="ARBA00012438"/>
    </source>
</evidence>
<evidence type="ECO:0000256" key="7">
    <source>
        <dbReference type="ARBA" id="ARBA00022777"/>
    </source>
</evidence>
<dbReference type="SMART" id="SM00387">
    <property type="entry name" value="HATPase_c"/>
    <property type="match status" value="1"/>
</dbReference>
<keyword evidence="4" id="KW-0597">Phosphoprotein</keyword>
<feature type="domain" description="Histidine kinase" evidence="12">
    <location>
        <begin position="142"/>
        <end position="358"/>
    </location>
</feature>
<evidence type="ECO:0000256" key="8">
    <source>
        <dbReference type="ARBA" id="ARBA00022989"/>
    </source>
</evidence>
<dbReference type="GO" id="GO:0005886">
    <property type="term" value="C:plasma membrane"/>
    <property type="evidence" value="ECO:0007669"/>
    <property type="project" value="TreeGrafter"/>
</dbReference>
<dbReference type="Proteomes" id="UP000285773">
    <property type="component" value="Unassembled WGS sequence"/>
</dbReference>
<dbReference type="Gene3D" id="3.30.565.10">
    <property type="entry name" value="Histidine kinase-like ATPase, C-terminal domain"/>
    <property type="match status" value="1"/>
</dbReference>
<evidence type="ECO:0000256" key="10">
    <source>
        <dbReference type="ARBA" id="ARBA00023136"/>
    </source>
</evidence>
<dbReference type="CDD" id="cd00082">
    <property type="entry name" value="HisKA"/>
    <property type="match status" value="1"/>
</dbReference>
<dbReference type="Pfam" id="PF00512">
    <property type="entry name" value="HisKA"/>
    <property type="match status" value="1"/>
</dbReference>
<evidence type="ECO:0000313" key="13">
    <source>
        <dbReference type="EMBL" id="MBS5357934.1"/>
    </source>
</evidence>
<dbReference type="EC" id="2.7.13.3" evidence="3"/>
<dbReference type="PANTHER" id="PTHR45528:SF8">
    <property type="entry name" value="HISTIDINE KINASE"/>
    <property type="match status" value="1"/>
</dbReference>
<dbReference type="SUPFAM" id="SSF55874">
    <property type="entry name" value="ATPase domain of HSP90 chaperone/DNA topoisomerase II/histidine kinase"/>
    <property type="match status" value="1"/>
</dbReference>
<keyword evidence="5" id="KW-0808">Transferase</keyword>
<evidence type="ECO:0000256" key="1">
    <source>
        <dbReference type="ARBA" id="ARBA00000085"/>
    </source>
</evidence>
<dbReference type="InterPro" id="IPR036890">
    <property type="entry name" value="HATPase_C_sf"/>
</dbReference>
<evidence type="ECO:0000256" key="5">
    <source>
        <dbReference type="ARBA" id="ARBA00022679"/>
    </source>
</evidence>
<evidence type="ECO:0000256" key="4">
    <source>
        <dbReference type="ARBA" id="ARBA00022553"/>
    </source>
</evidence>